<dbReference type="EMBL" id="JAAOAM010000004">
    <property type="protein sequence ID" value="KAF5559058.1"/>
    <property type="molecule type" value="Genomic_DNA"/>
</dbReference>
<dbReference type="InterPro" id="IPR012334">
    <property type="entry name" value="Pectin_lyas_fold"/>
</dbReference>
<dbReference type="Pfam" id="PF21231">
    <property type="entry name" value="GH141_M"/>
    <property type="match status" value="1"/>
</dbReference>
<proteinExistence type="predicted"/>
<feature type="region of interest" description="Disordered" evidence="1">
    <location>
        <begin position="646"/>
        <end position="666"/>
    </location>
</feature>
<feature type="signal peptide" evidence="2">
    <location>
        <begin position="1"/>
        <end position="17"/>
    </location>
</feature>
<gene>
    <name evidence="4" type="ORF">FMEXI_253</name>
</gene>
<dbReference type="PANTHER" id="PTHR36453:SF2">
    <property type="entry name" value="APPLE DOMAIN-CONTAINING PROTEIN"/>
    <property type="match status" value="1"/>
</dbReference>
<accession>A0A8H5NBS2</accession>
<protein>
    <submittedName>
        <fullName evidence="4">Xylanase A</fullName>
    </submittedName>
</protein>
<dbReference type="Proteomes" id="UP000522262">
    <property type="component" value="Unassembled WGS sequence"/>
</dbReference>
<dbReference type="GO" id="GO:0045493">
    <property type="term" value="P:xylan catabolic process"/>
    <property type="evidence" value="ECO:0007669"/>
    <property type="project" value="UniProtKB-KW"/>
</dbReference>
<dbReference type="InterPro" id="IPR011050">
    <property type="entry name" value="Pectin_lyase_fold/virulence"/>
</dbReference>
<reference evidence="4 5" key="1">
    <citation type="submission" date="2020-05" db="EMBL/GenBank/DDBJ databases">
        <title>Identification and distribution of gene clusters putatively required for synthesis of sphingolipid metabolism inhibitors in phylogenetically diverse species of the filamentous fungus Fusarium.</title>
        <authorList>
            <person name="Kim H.-S."/>
            <person name="Busman M."/>
            <person name="Brown D.W."/>
            <person name="Divon H."/>
            <person name="Uhlig S."/>
            <person name="Proctor R.H."/>
        </authorList>
    </citation>
    <scope>NUCLEOTIDE SEQUENCE [LARGE SCALE GENOMIC DNA]</scope>
    <source>
        <strain evidence="4 5">NRRL 53147</strain>
    </source>
</reference>
<organism evidence="4 5">
    <name type="scientific">Fusarium mexicanum</name>
    <dbReference type="NCBI Taxonomy" id="751941"/>
    <lineage>
        <taxon>Eukaryota</taxon>
        <taxon>Fungi</taxon>
        <taxon>Dikarya</taxon>
        <taxon>Ascomycota</taxon>
        <taxon>Pezizomycotina</taxon>
        <taxon>Sordariomycetes</taxon>
        <taxon>Hypocreomycetidae</taxon>
        <taxon>Hypocreales</taxon>
        <taxon>Nectriaceae</taxon>
        <taxon>Fusarium</taxon>
        <taxon>Fusarium fujikuroi species complex</taxon>
    </lineage>
</organism>
<keyword evidence="4" id="KW-0624">Polysaccharide degradation</keyword>
<keyword evidence="4" id="KW-0858">Xylan degradation</keyword>
<dbReference type="AlphaFoldDB" id="A0A8H5NBS2"/>
<evidence type="ECO:0000313" key="5">
    <source>
        <dbReference type="Proteomes" id="UP000522262"/>
    </source>
</evidence>
<evidence type="ECO:0000256" key="2">
    <source>
        <dbReference type="SAM" id="SignalP"/>
    </source>
</evidence>
<evidence type="ECO:0000313" key="4">
    <source>
        <dbReference type="EMBL" id="KAF5559058.1"/>
    </source>
</evidence>
<keyword evidence="2" id="KW-0732">Signal</keyword>
<keyword evidence="4" id="KW-0119">Carbohydrate metabolism</keyword>
<evidence type="ECO:0000259" key="3">
    <source>
        <dbReference type="Pfam" id="PF21231"/>
    </source>
</evidence>
<keyword evidence="4" id="KW-0378">Hydrolase</keyword>
<dbReference type="Gene3D" id="2.160.20.10">
    <property type="entry name" value="Single-stranded right-handed beta-helix, Pectin lyase-like"/>
    <property type="match status" value="2"/>
</dbReference>
<dbReference type="PANTHER" id="PTHR36453">
    <property type="entry name" value="SECRETED PROTEIN-RELATED"/>
    <property type="match status" value="1"/>
</dbReference>
<keyword evidence="4" id="KW-0326">Glycosidase</keyword>
<evidence type="ECO:0000256" key="1">
    <source>
        <dbReference type="SAM" id="MobiDB-lite"/>
    </source>
</evidence>
<dbReference type="SUPFAM" id="SSF51126">
    <property type="entry name" value="Pectin lyase-like"/>
    <property type="match status" value="1"/>
</dbReference>
<name>A0A8H5NBS2_9HYPO</name>
<dbReference type="GO" id="GO:0016798">
    <property type="term" value="F:hydrolase activity, acting on glycosyl bonds"/>
    <property type="evidence" value="ECO:0007669"/>
    <property type="project" value="UniProtKB-KW"/>
</dbReference>
<dbReference type="InterPro" id="IPR048482">
    <property type="entry name" value="GH141_ins"/>
</dbReference>
<comment type="caution">
    <text evidence="4">The sequence shown here is derived from an EMBL/GenBank/DDBJ whole genome shotgun (WGS) entry which is preliminary data.</text>
</comment>
<sequence length="666" mass="71799">MRFNLFLFFPLLLGVEAAQNFYVSPTGKDTAPGTISAPFATLGQAQKAVRKVNRKLTSDVTVHVAAGTYYLNTPLTFTSADSGSNGHRIIWEAEATNGGVNLSGGIPLKSWTLQNATAGIWTAKVPRGLRSRHLYVDQKHAQRARQSLDRSALSVGTNGYDISSDSSASFLLTTKGIQTGEIRGINSFTDRYIPIDHVDGSTLVMASPAFQNNVMGWDTVNKPFADNGFYVENVLAFLDEAGEYFLDSNAGKIYYMPDAGTKPSDHYIVLGKLEQLLIVAGTYSAPVSAITFQGFNYMHTTWNLPSTDLGYADQQTGGFIGLNKTYSEFEASRPFWYQVPGSVQVSAASDIKFTNGSMLAIMGGFGIGNDANAHVSGVGLGASNIEISGMYFTQTGANSITVGGIMADAHHPSDPRMLNQKILVTENIIKDTARTITSAAGILVTYTSGTEVSSNDLSTLPYSGIAWGYGWGTNDKGGVPEYQNRGLYNYQPVYDTPTVMKQGLIAQNLIHDFGRMHTDLAGIYTLSASPDTYITGNCIFTDTDQSSGTAYYNDEGSRDYQIQNSVVNVKGNGYGGGSGGGYWWQPNERDNYTTGNITVSNVAVASPGPIQLDDGDQFGNHVYNITNYSSLEDLQAPYNDILQQAGIPPSQRSARPVSFTYPPSSS</sequence>
<feature type="domain" description="GH141-like insertion" evidence="3">
    <location>
        <begin position="219"/>
        <end position="257"/>
    </location>
</feature>
<feature type="chain" id="PRO_5034121328" evidence="2">
    <location>
        <begin position="18"/>
        <end position="666"/>
    </location>
</feature>
<keyword evidence="5" id="KW-1185">Reference proteome</keyword>